<evidence type="ECO:0000256" key="8">
    <source>
        <dbReference type="SAM" id="SignalP"/>
    </source>
</evidence>
<evidence type="ECO:0000256" key="3">
    <source>
        <dbReference type="ARBA" id="ARBA00022723"/>
    </source>
</evidence>
<reference evidence="10 11" key="1">
    <citation type="submission" date="2014-11" db="EMBL/GenBank/DDBJ databases">
        <authorList>
            <person name="Wibberg Daniel"/>
        </authorList>
    </citation>
    <scope>NUCLEOTIDE SEQUENCE [LARGE SCALE GENOMIC DNA]</scope>
    <source>
        <strain evidence="10">Rhizoctonia solani AG1-IB 7/3/14</strain>
    </source>
</reference>
<dbReference type="InterPro" id="IPR036380">
    <property type="entry name" value="Isochorismatase-like_sf"/>
</dbReference>
<name>A0A0B7FSB8_THACB</name>
<organism evidence="10 11">
    <name type="scientific">Thanatephorus cucumeris (strain AG1-IB / isolate 7/3/14)</name>
    <name type="common">Lettuce bottom rot fungus</name>
    <name type="synonym">Rhizoctonia solani</name>
    <dbReference type="NCBI Taxonomy" id="1108050"/>
    <lineage>
        <taxon>Eukaryota</taxon>
        <taxon>Fungi</taxon>
        <taxon>Dikarya</taxon>
        <taxon>Basidiomycota</taxon>
        <taxon>Agaricomycotina</taxon>
        <taxon>Agaricomycetes</taxon>
        <taxon>Cantharellales</taxon>
        <taxon>Ceratobasidiaceae</taxon>
        <taxon>Rhizoctonia</taxon>
        <taxon>Rhizoctonia solani AG-1</taxon>
    </lineage>
</organism>
<keyword evidence="4" id="KW-0378">Hydrolase</keyword>
<evidence type="ECO:0000313" key="11">
    <source>
        <dbReference type="Proteomes" id="UP000059188"/>
    </source>
</evidence>
<dbReference type="OrthoDB" id="1739143at2759"/>
<sequence length="282" mass="31548">MRFLVPGFLIGLSFVSQTIAMSRNRTALMLVDIQYDFLPPKGTLAVANGTDILPTVYDLLDHTHFDAYFASQDYHPVGHVSFASAHPGAEPYTSIQVPRLNSNETVEQMLWPDHCVQGTHGCEIEEGVQKRLEKLRKSGRVVEYIKKGANLHVDSYSAFADNQYMSFTPLTRHIYTHQIDRLVVVGLATDYCVRATAIDSRKFGISTEVVQSGIRAVFPENADAAYHLATTASQAPLVATIHQPTNYLWNNTVTLFQVIFASHIEALYRVSIENPFKKTKNT</sequence>
<evidence type="ECO:0000256" key="5">
    <source>
        <dbReference type="ARBA" id="ARBA00037900"/>
    </source>
</evidence>
<dbReference type="Gene3D" id="3.40.50.850">
    <property type="entry name" value="Isochorismatase-like"/>
    <property type="match status" value="1"/>
</dbReference>
<dbReference type="SUPFAM" id="SSF52499">
    <property type="entry name" value="Isochorismatase-like hydrolases"/>
    <property type="match status" value="1"/>
</dbReference>
<dbReference type="PANTHER" id="PTHR11080:SF2">
    <property type="entry name" value="LD05707P"/>
    <property type="match status" value="1"/>
</dbReference>
<feature type="signal peptide" evidence="8">
    <location>
        <begin position="1"/>
        <end position="20"/>
    </location>
</feature>
<dbReference type="InterPro" id="IPR000868">
    <property type="entry name" value="Isochorismatase-like_dom"/>
</dbReference>
<dbReference type="GO" id="GO:0046872">
    <property type="term" value="F:metal ion binding"/>
    <property type="evidence" value="ECO:0007669"/>
    <property type="project" value="UniProtKB-KW"/>
</dbReference>
<comment type="pathway">
    <text evidence="5">Cofactor biosynthesis; nicotinate biosynthesis; nicotinate from nicotinamide: step 1/1.</text>
</comment>
<dbReference type="Proteomes" id="UP000059188">
    <property type="component" value="Unassembled WGS sequence"/>
</dbReference>
<dbReference type="GO" id="GO:0008936">
    <property type="term" value="F:nicotinamidase activity"/>
    <property type="evidence" value="ECO:0007669"/>
    <property type="project" value="UniProtKB-EC"/>
</dbReference>
<accession>A0A0B7FSB8</accession>
<dbReference type="GO" id="GO:0019363">
    <property type="term" value="P:pyridine nucleotide biosynthetic process"/>
    <property type="evidence" value="ECO:0007669"/>
    <property type="project" value="UniProtKB-KW"/>
</dbReference>
<feature type="chain" id="PRO_5002114407" description="nicotinamidase" evidence="8">
    <location>
        <begin position="21"/>
        <end position="282"/>
    </location>
</feature>
<evidence type="ECO:0000313" key="10">
    <source>
        <dbReference type="EMBL" id="CEL59799.1"/>
    </source>
</evidence>
<dbReference type="EMBL" id="LN679103">
    <property type="protein sequence ID" value="CEL59799.1"/>
    <property type="molecule type" value="Genomic_DNA"/>
</dbReference>
<keyword evidence="3" id="KW-0479">Metal-binding</keyword>
<dbReference type="Pfam" id="PF00857">
    <property type="entry name" value="Isochorismatase"/>
    <property type="match status" value="1"/>
</dbReference>
<keyword evidence="8" id="KW-0732">Signal</keyword>
<comment type="similarity">
    <text evidence="1">Belongs to the isochorismatase family.</text>
</comment>
<evidence type="ECO:0000256" key="6">
    <source>
        <dbReference type="ARBA" id="ARBA00039017"/>
    </source>
</evidence>
<dbReference type="InterPro" id="IPR052347">
    <property type="entry name" value="Isochorismatase_Nicotinamidase"/>
</dbReference>
<dbReference type="STRING" id="1108050.A0A0B7FSB8"/>
<proteinExistence type="inferred from homology"/>
<keyword evidence="11" id="KW-1185">Reference proteome</keyword>
<evidence type="ECO:0000256" key="1">
    <source>
        <dbReference type="ARBA" id="ARBA00006336"/>
    </source>
</evidence>
<feature type="domain" description="Isochorismatase-like" evidence="9">
    <location>
        <begin position="26"/>
        <end position="230"/>
    </location>
</feature>
<dbReference type="PANTHER" id="PTHR11080">
    <property type="entry name" value="PYRAZINAMIDASE/NICOTINAMIDASE"/>
    <property type="match status" value="1"/>
</dbReference>
<evidence type="ECO:0000256" key="2">
    <source>
        <dbReference type="ARBA" id="ARBA00022642"/>
    </source>
</evidence>
<protein>
    <recommendedName>
        <fullName evidence="6">nicotinamidase</fullName>
        <ecNumber evidence="6">3.5.1.19</ecNumber>
    </recommendedName>
    <alternativeName>
        <fullName evidence="7">Nicotinamide deamidase</fullName>
    </alternativeName>
</protein>
<dbReference type="EC" id="3.5.1.19" evidence="6"/>
<evidence type="ECO:0000256" key="4">
    <source>
        <dbReference type="ARBA" id="ARBA00022801"/>
    </source>
</evidence>
<gene>
    <name evidence="10" type="ORF">RSOLAG1IB_03733</name>
</gene>
<evidence type="ECO:0000259" key="9">
    <source>
        <dbReference type="Pfam" id="PF00857"/>
    </source>
</evidence>
<evidence type="ECO:0000256" key="7">
    <source>
        <dbReference type="ARBA" id="ARBA00043224"/>
    </source>
</evidence>
<keyword evidence="2" id="KW-0662">Pyridine nucleotide biosynthesis</keyword>
<dbReference type="AlphaFoldDB" id="A0A0B7FSB8"/>